<comment type="catalytic activity">
    <reaction evidence="5">
        <text>N,N-dimethyl-1,4-phenylenediamine + anthranilate + 2 NAD(+) = 2-(4-dimethylaminophenyl)diazenylbenzoate + 2 NADH + 2 H(+)</text>
        <dbReference type="Rhea" id="RHEA:55872"/>
        <dbReference type="ChEBI" id="CHEBI:15378"/>
        <dbReference type="ChEBI" id="CHEBI:15783"/>
        <dbReference type="ChEBI" id="CHEBI:16567"/>
        <dbReference type="ChEBI" id="CHEBI:57540"/>
        <dbReference type="ChEBI" id="CHEBI:57945"/>
        <dbReference type="ChEBI" id="CHEBI:71579"/>
        <dbReference type="EC" id="1.7.1.17"/>
    </reaction>
    <physiologicalReaction direction="right-to-left" evidence="5">
        <dbReference type="Rhea" id="RHEA:55874"/>
    </physiologicalReaction>
</comment>
<feature type="binding site" evidence="6">
    <location>
        <begin position="138"/>
        <end position="141"/>
    </location>
    <ligand>
        <name>FMN</name>
        <dbReference type="ChEBI" id="CHEBI:58210"/>
    </ligand>
</feature>
<dbReference type="PANTHER" id="PTHR43741">
    <property type="entry name" value="FMN-DEPENDENT NADH-AZOREDUCTASE 1"/>
    <property type="match status" value="1"/>
</dbReference>
<evidence type="ECO:0000313" key="9">
    <source>
        <dbReference type="Proteomes" id="UP000238390"/>
    </source>
</evidence>
<keyword evidence="3 6" id="KW-0560">Oxidoreductase</keyword>
<keyword evidence="2 6" id="KW-0288">FMN</keyword>
<evidence type="ECO:0000256" key="2">
    <source>
        <dbReference type="ARBA" id="ARBA00022643"/>
    </source>
</evidence>
<dbReference type="AlphaFoldDB" id="A0A2R3J0X6"/>
<evidence type="ECO:0000313" key="8">
    <source>
        <dbReference type="EMBL" id="AVK07828.1"/>
    </source>
</evidence>
<comment type="cofactor">
    <cofactor evidence="6">
        <name>FMN</name>
        <dbReference type="ChEBI" id="CHEBI:58210"/>
    </cofactor>
    <text evidence="6">Binds 1 FMN per subunit.</text>
</comment>
<dbReference type="InterPro" id="IPR029039">
    <property type="entry name" value="Flavoprotein-like_sf"/>
</dbReference>
<dbReference type="InterPro" id="IPR050104">
    <property type="entry name" value="FMN-dep_NADH:Q_OxRdtase_AzoR1"/>
</dbReference>
<dbReference type="PANTHER" id="PTHR43741:SF4">
    <property type="entry name" value="FMN-DEPENDENT NADH:QUINONE OXIDOREDUCTASE"/>
    <property type="match status" value="1"/>
</dbReference>
<protein>
    <recommendedName>
        <fullName evidence="6">FMN dependent NADH:quinone oxidoreductase</fullName>
        <ecNumber evidence="6">1.6.5.-</ecNumber>
    </recommendedName>
    <alternativeName>
        <fullName evidence="6">Azo-dye reductase</fullName>
    </alternativeName>
    <alternativeName>
        <fullName evidence="6">FMN-dependent NADH-azo compound oxidoreductase</fullName>
    </alternativeName>
    <alternativeName>
        <fullName evidence="6">FMN-dependent NADH-azoreductase</fullName>
        <ecNumber evidence="6">1.7.1.17</ecNumber>
    </alternativeName>
</protein>
<dbReference type="EC" id="1.6.5.-" evidence="6"/>
<keyword evidence="9" id="KW-1185">Reference proteome</keyword>
<proteinExistence type="inferred from homology"/>
<feature type="domain" description="Flavodoxin-like fold" evidence="7">
    <location>
        <begin position="1"/>
        <end position="199"/>
    </location>
</feature>
<dbReference type="GO" id="GO:0010181">
    <property type="term" value="F:FMN binding"/>
    <property type="evidence" value="ECO:0007669"/>
    <property type="project" value="UniProtKB-UniRule"/>
</dbReference>
<comment type="similarity">
    <text evidence="6">Belongs to the azoreductase type 1 family.</text>
</comment>
<evidence type="ECO:0000259" key="7">
    <source>
        <dbReference type="Pfam" id="PF02525"/>
    </source>
</evidence>
<organism evidence="8 9">
    <name type="scientific">Pseudomonas paraeruginosa</name>
    <dbReference type="NCBI Taxonomy" id="2994495"/>
    <lineage>
        <taxon>Bacteria</taxon>
        <taxon>Pseudomonadati</taxon>
        <taxon>Pseudomonadota</taxon>
        <taxon>Gammaproteobacteria</taxon>
        <taxon>Pseudomonadales</taxon>
        <taxon>Pseudomonadaceae</taxon>
        <taxon>Pseudomonas</taxon>
    </lineage>
</organism>
<comment type="function">
    <text evidence="6">Quinone reductase that provides resistance to thiol-specific stress caused by electrophilic quinones.</text>
</comment>
<sequence length="202" mass="22051">MTILHIDASILNELSVSRQLTAAIIKRLTRTRPDTAVIHTDLYAEPVDHLSNSEFLAFQGIEPQGDEAKRTVARNARLLGDFLAADTIVIGAPMYNFTLPTQLRAWLDRLAVPGKTFRYTETGVEGLAKNKRVIVASTRGGLYGEGTPQAFLDHQESYLRGFLGFLGITDITFIRAEGLALGPKNRASAIEVAVAKAEKLTA</sequence>
<dbReference type="EMBL" id="CP027169">
    <property type="protein sequence ID" value="AVK07828.1"/>
    <property type="molecule type" value="Genomic_DNA"/>
</dbReference>
<dbReference type="GO" id="GO:0016652">
    <property type="term" value="F:oxidoreductase activity, acting on NAD(P)H as acceptor"/>
    <property type="evidence" value="ECO:0007669"/>
    <property type="project" value="UniProtKB-UniRule"/>
</dbReference>
<evidence type="ECO:0000256" key="3">
    <source>
        <dbReference type="ARBA" id="ARBA00023002"/>
    </source>
</evidence>
<feature type="binding site" evidence="6">
    <location>
        <position position="9"/>
    </location>
    <ligand>
        <name>FMN</name>
        <dbReference type="ChEBI" id="CHEBI:58210"/>
    </ligand>
</feature>
<dbReference type="EC" id="1.7.1.17" evidence="6"/>
<dbReference type="Pfam" id="PF02525">
    <property type="entry name" value="Flavodoxin_2"/>
    <property type="match status" value="1"/>
</dbReference>
<name>A0A2R3J0X6_9PSED</name>
<accession>A0A2R3J0X6</accession>
<keyword evidence="4 6" id="KW-0520">NAD</keyword>
<reference evidence="8 9" key="1">
    <citation type="submission" date="2018-02" db="EMBL/GenBank/DDBJ databases">
        <title>FDA/CDC Antimicrobial Resistant Isolate Bank Genome Sequencing.</title>
        <authorList>
            <person name="Benahmed F.H."/>
            <person name="Lutgring J.D."/>
            <person name="Yoo B."/>
            <person name="Machado M."/>
            <person name="Brown A."/>
            <person name="McAllister G."/>
            <person name="Perry A."/>
            <person name="Halpin A.L."/>
            <person name="Vavikolanu K."/>
            <person name="Ott S."/>
            <person name="Zhao X."/>
            <person name="Tallon L.J."/>
            <person name="Sadzewicz L."/>
            <person name="Aluvathingal J."/>
            <person name="Nadendla S."/>
            <person name="Voskania-kordi A."/>
            <person name="Simonyan V."/>
            <person name="Patel J."/>
            <person name="Shawar R.M."/>
        </authorList>
    </citation>
    <scope>NUCLEOTIDE SEQUENCE [LARGE SCALE GENOMIC DNA]</scope>
    <source>
        <strain evidence="8 9">AR_0356</strain>
    </source>
</reference>
<dbReference type="InterPro" id="IPR003680">
    <property type="entry name" value="Flavodoxin_fold"/>
</dbReference>
<dbReference type="GO" id="GO:0016655">
    <property type="term" value="F:oxidoreductase activity, acting on NAD(P)H, quinone or similar compound as acceptor"/>
    <property type="evidence" value="ECO:0007669"/>
    <property type="project" value="InterPro"/>
</dbReference>
<gene>
    <name evidence="6" type="primary">azoR</name>
    <name evidence="8" type="ORF">CSB93_3704</name>
</gene>
<dbReference type="SUPFAM" id="SSF52218">
    <property type="entry name" value="Flavoproteins"/>
    <property type="match status" value="1"/>
</dbReference>
<comment type="function">
    <text evidence="6">Also exhibits azoreductase activity. Catalyzes the reductive cleavage of the azo bond in aromatic azo compounds to the corresponding amines.</text>
</comment>
<evidence type="ECO:0000256" key="1">
    <source>
        <dbReference type="ARBA" id="ARBA00022630"/>
    </source>
</evidence>
<feature type="binding site" evidence="6">
    <location>
        <begin position="94"/>
        <end position="97"/>
    </location>
    <ligand>
        <name>FMN</name>
        <dbReference type="ChEBI" id="CHEBI:58210"/>
    </ligand>
</feature>
<dbReference type="HAMAP" id="MF_01216">
    <property type="entry name" value="Azoreductase_type1"/>
    <property type="match status" value="1"/>
</dbReference>
<comment type="catalytic activity">
    <reaction evidence="6">
        <text>2 a quinone + NADH + H(+) = 2 a 1,4-benzosemiquinone + NAD(+)</text>
        <dbReference type="Rhea" id="RHEA:65952"/>
        <dbReference type="ChEBI" id="CHEBI:15378"/>
        <dbReference type="ChEBI" id="CHEBI:57540"/>
        <dbReference type="ChEBI" id="CHEBI:57945"/>
        <dbReference type="ChEBI" id="CHEBI:132124"/>
        <dbReference type="ChEBI" id="CHEBI:134225"/>
    </reaction>
</comment>
<comment type="subunit">
    <text evidence="6">Homodimer.</text>
</comment>
<dbReference type="Gene3D" id="3.40.50.360">
    <property type="match status" value="1"/>
</dbReference>
<dbReference type="Proteomes" id="UP000238390">
    <property type="component" value="Chromosome"/>
</dbReference>
<dbReference type="InterPro" id="IPR023048">
    <property type="entry name" value="NADH:quinone_OxRdtase_FMN_depd"/>
</dbReference>
<evidence type="ECO:0000256" key="6">
    <source>
        <dbReference type="HAMAP-Rule" id="MF_01216"/>
    </source>
</evidence>
<dbReference type="RefSeq" id="WP_058145814.1">
    <property type="nucleotide sequence ID" value="NZ_CP027169.1"/>
</dbReference>
<evidence type="ECO:0000256" key="4">
    <source>
        <dbReference type="ARBA" id="ARBA00023027"/>
    </source>
</evidence>
<dbReference type="GO" id="GO:0009055">
    <property type="term" value="F:electron transfer activity"/>
    <property type="evidence" value="ECO:0007669"/>
    <property type="project" value="UniProtKB-UniRule"/>
</dbReference>
<keyword evidence="1 6" id="KW-0285">Flavoprotein</keyword>
<feature type="binding site" evidence="6">
    <location>
        <begin position="15"/>
        <end position="17"/>
    </location>
    <ligand>
        <name>FMN</name>
        <dbReference type="ChEBI" id="CHEBI:58210"/>
    </ligand>
</feature>
<evidence type="ECO:0000256" key="5">
    <source>
        <dbReference type="ARBA" id="ARBA00048542"/>
    </source>
</evidence>